<evidence type="ECO:0008006" key="4">
    <source>
        <dbReference type="Google" id="ProtNLM"/>
    </source>
</evidence>
<gene>
    <name evidence="2" type="ORF">LOC71_03510</name>
</gene>
<keyword evidence="3" id="KW-1185">Reference proteome</keyword>
<reference evidence="2" key="1">
    <citation type="submission" date="2021-11" db="EMBL/GenBank/DDBJ databases">
        <title>Genome sequence.</title>
        <authorList>
            <person name="Sun Q."/>
        </authorList>
    </citation>
    <scope>NUCLEOTIDE SEQUENCE</scope>
    <source>
        <strain evidence="2">JC740</strain>
    </source>
</reference>
<proteinExistence type="predicted"/>
<dbReference type="RefSeq" id="WP_230271383.1">
    <property type="nucleotide sequence ID" value="NZ_JAJKFW010000006.1"/>
</dbReference>
<dbReference type="PROSITE" id="PS51318">
    <property type="entry name" value="TAT"/>
    <property type="match status" value="1"/>
</dbReference>
<protein>
    <recommendedName>
        <fullName evidence="4">Secreted protein</fullName>
    </recommendedName>
</protein>
<dbReference type="InterPro" id="IPR006311">
    <property type="entry name" value="TAT_signal"/>
</dbReference>
<evidence type="ECO:0000313" key="2">
    <source>
        <dbReference type="EMBL" id="MCC9641328.1"/>
    </source>
</evidence>
<feature type="region of interest" description="Disordered" evidence="1">
    <location>
        <begin position="499"/>
        <end position="560"/>
    </location>
</feature>
<comment type="caution">
    <text evidence="2">The sequence shown here is derived from an EMBL/GenBank/DDBJ whole genome shotgun (WGS) entry which is preliminary data.</text>
</comment>
<accession>A0ABS8NCR1</accession>
<evidence type="ECO:0000313" key="3">
    <source>
        <dbReference type="Proteomes" id="UP001430306"/>
    </source>
</evidence>
<sequence length="560" mass="61269">MSRMNEMGPLSPSDRTISTLTIAGLNMTNSTPDHDLSNSCLGSRRAFFARMLATGAAVAAGPVALDRSVHAARPGQQDAILRPNLDRDLFRVRMEMDVKGNVNLTKDPLLAQTADKPTKQQLPITAKVALDFEERYLRPEQVDRESQIIAVERHYHTAEGVSRLSRLDQRTELRGGLGTIVARRDQLPEAIYATDDYLTHDELDLLRTPLASVVVDRLVPTQTLRLNEKVELDKDVLASAFNLSGVAQSDVEISLVSNDSKNAKLQFQGKIDGFANGVPTQLRVLGKLTYQHSERAVTWAAVAIHETREIGMAEPGFDVTATIRMIRKPLPSVQVLSKNAVAVDFDAPPPADRLLMAIDCEKIGVSALLDRRWKIMQDGAGQAVLRMIENEQSIAQCNLRSLPKYPAGNQLSLEAFEADVQRTLGKQFGQLVRSEEQLSDSGLRVLHVNATGEVQGIPIQWIVMHFSDETGRRIQATLTMDSESVNKLDGSDVQLAASLQWDRPGALDSEEATEKLGREGTETASSGKQQLRLSPAASSGPGNNGPEHIISASDLPSSKR</sequence>
<evidence type="ECO:0000256" key="1">
    <source>
        <dbReference type="SAM" id="MobiDB-lite"/>
    </source>
</evidence>
<dbReference type="EMBL" id="JAJKFW010000006">
    <property type="protein sequence ID" value="MCC9641328.1"/>
    <property type="molecule type" value="Genomic_DNA"/>
</dbReference>
<feature type="compositionally biased region" description="Basic and acidic residues" evidence="1">
    <location>
        <begin position="512"/>
        <end position="521"/>
    </location>
</feature>
<feature type="compositionally biased region" description="Polar residues" evidence="1">
    <location>
        <begin position="522"/>
        <end position="541"/>
    </location>
</feature>
<name>A0ABS8NCR1_9BACT</name>
<dbReference type="Proteomes" id="UP001430306">
    <property type="component" value="Unassembled WGS sequence"/>
</dbReference>
<organism evidence="2 3">
    <name type="scientific">Rhodopirellula halodulae</name>
    <dbReference type="NCBI Taxonomy" id="2894198"/>
    <lineage>
        <taxon>Bacteria</taxon>
        <taxon>Pseudomonadati</taxon>
        <taxon>Planctomycetota</taxon>
        <taxon>Planctomycetia</taxon>
        <taxon>Pirellulales</taxon>
        <taxon>Pirellulaceae</taxon>
        <taxon>Rhodopirellula</taxon>
    </lineage>
</organism>